<feature type="transmembrane region" description="Helical" evidence="1">
    <location>
        <begin position="131"/>
        <end position="156"/>
    </location>
</feature>
<evidence type="ECO:0000256" key="1">
    <source>
        <dbReference type="SAM" id="Phobius"/>
    </source>
</evidence>
<feature type="transmembrane region" description="Helical" evidence="1">
    <location>
        <begin position="185"/>
        <end position="203"/>
    </location>
</feature>
<gene>
    <name evidence="2" type="ORF">EV421DRAFT_1868579</name>
</gene>
<feature type="transmembrane region" description="Helical" evidence="1">
    <location>
        <begin position="92"/>
        <end position="110"/>
    </location>
</feature>
<dbReference type="AlphaFoldDB" id="A0AA39ICD4"/>
<keyword evidence="1" id="KW-0472">Membrane</keyword>
<reference evidence="2" key="1">
    <citation type="submission" date="2023-06" db="EMBL/GenBank/DDBJ databases">
        <authorList>
            <consortium name="Lawrence Berkeley National Laboratory"/>
            <person name="Ahrendt S."/>
            <person name="Sahu N."/>
            <person name="Indic B."/>
            <person name="Wong-Bajracharya J."/>
            <person name="Merenyi Z."/>
            <person name="Ke H.-M."/>
            <person name="Monk M."/>
            <person name="Kocsube S."/>
            <person name="Drula E."/>
            <person name="Lipzen A."/>
            <person name="Balint B."/>
            <person name="Henrissat B."/>
            <person name="Andreopoulos B."/>
            <person name="Martin F.M."/>
            <person name="Harder C.B."/>
            <person name="Rigling D."/>
            <person name="Ford K.L."/>
            <person name="Foster G.D."/>
            <person name="Pangilinan J."/>
            <person name="Papanicolaou A."/>
            <person name="Barry K."/>
            <person name="LaButti K."/>
            <person name="Viragh M."/>
            <person name="Koriabine M."/>
            <person name="Yan M."/>
            <person name="Riley R."/>
            <person name="Champramary S."/>
            <person name="Plett K.L."/>
            <person name="Tsai I.J."/>
            <person name="Slot J."/>
            <person name="Sipos G."/>
            <person name="Plett J."/>
            <person name="Nagy L.G."/>
            <person name="Grigoriev I.V."/>
        </authorList>
    </citation>
    <scope>NUCLEOTIDE SEQUENCE</scope>
    <source>
        <strain evidence="2">FPL87.14</strain>
    </source>
</reference>
<feature type="transmembrane region" description="Helical" evidence="1">
    <location>
        <begin position="60"/>
        <end position="80"/>
    </location>
</feature>
<name>A0AA39ICD4_9AGAR</name>
<feature type="transmembrane region" description="Helical" evidence="1">
    <location>
        <begin position="230"/>
        <end position="256"/>
    </location>
</feature>
<evidence type="ECO:0000313" key="3">
    <source>
        <dbReference type="Proteomes" id="UP001175226"/>
    </source>
</evidence>
<dbReference type="Proteomes" id="UP001175226">
    <property type="component" value="Unassembled WGS sequence"/>
</dbReference>
<feature type="transmembrane region" description="Helical" evidence="1">
    <location>
        <begin position="26"/>
        <end position="48"/>
    </location>
</feature>
<comment type="caution">
    <text evidence="2">The sequence shown here is derived from an EMBL/GenBank/DDBJ whole genome shotgun (WGS) entry which is preliminary data.</text>
</comment>
<keyword evidence="1" id="KW-1133">Transmembrane helix</keyword>
<organism evidence="2 3">
    <name type="scientific">Armillaria borealis</name>
    <dbReference type="NCBI Taxonomy" id="47425"/>
    <lineage>
        <taxon>Eukaryota</taxon>
        <taxon>Fungi</taxon>
        <taxon>Dikarya</taxon>
        <taxon>Basidiomycota</taxon>
        <taxon>Agaricomycotina</taxon>
        <taxon>Agaricomycetes</taxon>
        <taxon>Agaricomycetidae</taxon>
        <taxon>Agaricales</taxon>
        <taxon>Marasmiineae</taxon>
        <taxon>Physalacriaceae</taxon>
        <taxon>Armillaria</taxon>
    </lineage>
</organism>
<evidence type="ECO:0000313" key="2">
    <source>
        <dbReference type="EMBL" id="KAK0421821.1"/>
    </source>
</evidence>
<dbReference type="EMBL" id="JAUEPT010000282">
    <property type="protein sequence ID" value="KAK0421821.1"/>
    <property type="molecule type" value="Genomic_DNA"/>
</dbReference>
<keyword evidence="3" id="KW-1185">Reference proteome</keyword>
<protein>
    <submittedName>
        <fullName evidence="2">Uncharacterized protein</fullName>
    </submittedName>
</protein>
<proteinExistence type="predicted"/>
<sequence>MSSTPMPVYPAPPAGLNYLAAIRPSLNMLILGTAWSSAMVPLLLALFLFSSPKLRRTPIFILNVLSISMGLCLGIMNYYIEITQIMSPEITISSSILIAYTVIVTLLPLFTESILVFRVTAVYPLRELSRLSAAIVYLPLICMKTARFVNIVVYWFTWFPDLSSGGNPIIVSQKGWHLPFQKIEWILQMLDNGYCSVLFLWRLRRSRRVNGRVDSTNHARPTSYSSRINALFWIAISNFVFPVFLACVQLICSFRIQSYLTATYIVTTNVYFEIISVLLATIWSAGREWSEAQKVPKSISKMVTTLSAPHFAAADCAESQATSLDTVVQITAERNLGPPENSDVEVGIKLRDYPGAPE</sequence>
<feature type="transmembrane region" description="Helical" evidence="1">
    <location>
        <begin position="262"/>
        <end position="285"/>
    </location>
</feature>
<accession>A0AA39ICD4</accession>
<keyword evidence="1" id="KW-0812">Transmembrane</keyword>